<sequence length="382" mass="40321">MEQDHAWLTALRRDIHQHPELAFRETRTAEIVARELTRMGIPVRTGIGGTGVVGTLSAGTSGRSIALRADMDALPMQEDSGVPHQSVYPGAFHGCGHDGHTAMLLGAAEQLARTRAFDGTVHFIFQPAEEGEGGAVAMLNDGLLRDFPAEQIFGLHNWPGMPLGHFATRPGPMMAAFAKFDIRIDGKGGHAALPHESTDQILAASALVQALQSIVSRTLNPIDPAVVSVTQFHAGSAYNVLPGSAALAGCTRYFSDAAGETIAARLRAIAAETAATFDATADVQIDQVYTALVNDAGAARLCADVAASLVGSAQVDADCAPIMASEDFAFMLRERPGCYILMGTGDGDHGCMVHNPAYDFNDAALPIGVCYWVRLVETRLAA</sequence>
<comment type="caution">
    <text evidence="3">The sequence shown here is derived from an EMBL/GenBank/DDBJ whole genome shotgun (WGS) entry which is preliminary data.</text>
</comment>
<dbReference type="SUPFAM" id="SSF53187">
    <property type="entry name" value="Zn-dependent exopeptidases"/>
    <property type="match status" value="1"/>
</dbReference>
<dbReference type="RefSeq" id="WP_381487514.1">
    <property type="nucleotide sequence ID" value="NZ_JBHTIK010000002.1"/>
</dbReference>
<name>A0ABW3C1Q6_SPHXN</name>
<proteinExistence type="predicted"/>
<accession>A0ABW3C1Q6</accession>
<dbReference type="EMBL" id="JBHTIK010000002">
    <property type="protein sequence ID" value="MFD0847830.1"/>
    <property type="molecule type" value="Genomic_DNA"/>
</dbReference>
<dbReference type="Pfam" id="PF01546">
    <property type="entry name" value="Peptidase_M20"/>
    <property type="match status" value="1"/>
</dbReference>
<dbReference type="Proteomes" id="UP001597124">
    <property type="component" value="Unassembled WGS sequence"/>
</dbReference>
<keyword evidence="1" id="KW-0378">Hydrolase</keyword>
<dbReference type="PANTHER" id="PTHR11014:SF63">
    <property type="entry name" value="METALLOPEPTIDASE, PUTATIVE (AFU_ORTHOLOGUE AFUA_6G09600)-RELATED"/>
    <property type="match status" value="1"/>
</dbReference>
<keyword evidence="4" id="KW-1185">Reference proteome</keyword>
<dbReference type="InterPro" id="IPR017439">
    <property type="entry name" value="Amidohydrolase"/>
</dbReference>
<evidence type="ECO:0000313" key="3">
    <source>
        <dbReference type="EMBL" id="MFD0847830.1"/>
    </source>
</evidence>
<organism evidence="3 4">
    <name type="scientific">Sphingosinicella xenopeptidilytica</name>
    <dbReference type="NCBI Taxonomy" id="364098"/>
    <lineage>
        <taxon>Bacteria</taxon>
        <taxon>Pseudomonadati</taxon>
        <taxon>Pseudomonadota</taxon>
        <taxon>Alphaproteobacteria</taxon>
        <taxon>Sphingomonadales</taxon>
        <taxon>Sphingosinicellaceae</taxon>
        <taxon>Sphingosinicella</taxon>
    </lineage>
</organism>
<dbReference type="Gene3D" id="3.40.630.10">
    <property type="entry name" value="Zn peptidases"/>
    <property type="match status" value="1"/>
</dbReference>
<dbReference type="PIRSF" id="PIRSF005962">
    <property type="entry name" value="Pept_M20D_amidohydro"/>
    <property type="match status" value="1"/>
</dbReference>
<dbReference type="Gene3D" id="3.30.70.360">
    <property type="match status" value="1"/>
</dbReference>
<dbReference type="NCBIfam" id="TIGR01891">
    <property type="entry name" value="amidohydrolases"/>
    <property type="match status" value="1"/>
</dbReference>
<dbReference type="CDD" id="cd05666">
    <property type="entry name" value="M20_Acy1-like"/>
    <property type="match status" value="1"/>
</dbReference>
<reference evidence="4" key="1">
    <citation type="journal article" date="2019" name="Int. J. Syst. Evol. Microbiol.">
        <title>The Global Catalogue of Microorganisms (GCM) 10K type strain sequencing project: providing services to taxonomists for standard genome sequencing and annotation.</title>
        <authorList>
            <consortium name="The Broad Institute Genomics Platform"/>
            <consortium name="The Broad Institute Genome Sequencing Center for Infectious Disease"/>
            <person name="Wu L."/>
            <person name="Ma J."/>
        </authorList>
    </citation>
    <scope>NUCLEOTIDE SEQUENCE [LARGE SCALE GENOMIC DNA]</scope>
    <source>
        <strain evidence="4">CCUG 52537</strain>
    </source>
</reference>
<dbReference type="Pfam" id="PF07687">
    <property type="entry name" value="M20_dimer"/>
    <property type="match status" value="1"/>
</dbReference>
<evidence type="ECO:0000259" key="2">
    <source>
        <dbReference type="Pfam" id="PF07687"/>
    </source>
</evidence>
<evidence type="ECO:0000256" key="1">
    <source>
        <dbReference type="ARBA" id="ARBA00022801"/>
    </source>
</evidence>
<dbReference type="PANTHER" id="PTHR11014">
    <property type="entry name" value="PEPTIDASE M20 FAMILY MEMBER"/>
    <property type="match status" value="1"/>
</dbReference>
<dbReference type="InterPro" id="IPR011650">
    <property type="entry name" value="Peptidase_M20_dimer"/>
</dbReference>
<feature type="domain" description="Peptidase M20 dimerisation" evidence="2">
    <location>
        <begin position="178"/>
        <end position="274"/>
    </location>
</feature>
<dbReference type="SUPFAM" id="SSF55031">
    <property type="entry name" value="Bacterial exopeptidase dimerisation domain"/>
    <property type="match status" value="1"/>
</dbReference>
<evidence type="ECO:0000313" key="4">
    <source>
        <dbReference type="Proteomes" id="UP001597124"/>
    </source>
</evidence>
<dbReference type="InterPro" id="IPR036264">
    <property type="entry name" value="Bact_exopeptidase_dim_dom"/>
</dbReference>
<gene>
    <name evidence="3" type="ORF">ACFQ00_05785</name>
</gene>
<protein>
    <submittedName>
        <fullName evidence="3">M20 aminoacylase family protein</fullName>
    </submittedName>
</protein>
<dbReference type="InterPro" id="IPR002933">
    <property type="entry name" value="Peptidase_M20"/>
</dbReference>